<evidence type="ECO:0000259" key="2">
    <source>
        <dbReference type="PROSITE" id="PS50222"/>
    </source>
</evidence>
<dbReference type="PANTHER" id="PTHR46824:SF1">
    <property type="entry name" value="CALCIUM-BINDING PROTEIN CML49-RELATED"/>
    <property type="match status" value="1"/>
</dbReference>
<feature type="domain" description="EF-hand" evidence="2">
    <location>
        <begin position="172"/>
        <end position="207"/>
    </location>
</feature>
<dbReference type="AlphaFoldDB" id="A0AA41VEY1"/>
<dbReference type="SUPFAM" id="SSF47473">
    <property type="entry name" value="EF-hand"/>
    <property type="match status" value="1"/>
</dbReference>
<dbReference type="EMBL" id="JAJJMA010206929">
    <property type="protein sequence ID" value="MCL7039963.1"/>
    <property type="molecule type" value="Genomic_DNA"/>
</dbReference>
<dbReference type="PROSITE" id="PS50222">
    <property type="entry name" value="EF_HAND_2"/>
    <property type="match status" value="2"/>
</dbReference>
<evidence type="ECO:0000256" key="1">
    <source>
        <dbReference type="ARBA" id="ARBA00022837"/>
    </source>
</evidence>
<dbReference type="InterPro" id="IPR011992">
    <property type="entry name" value="EF-hand-dom_pair"/>
</dbReference>
<keyword evidence="4" id="KW-1185">Reference proteome</keyword>
<reference evidence="3" key="1">
    <citation type="submission" date="2022-03" db="EMBL/GenBank/DDBJ databases">
        <title>A functionally conserved STORR gene fusion in Papaver species that diverged 16.8 million years ago.</title>
        <authorList>
            <person name="Catania T."/>
        </authorList>
    </citation>
    <scope>NUCLEOTIDE SEQUENCE</scope>
    <source>
        <strain evidence="3">S-191538</strain>
    </source>
</reference>
<comment type="caution">
    <text evidence="3">The sequence shown here is derived from an EMBL/GenBank/DDBJ whole genome shotgun (WGS) entry which is preliminary data.</text>
</comment>
<protein>
    <recommendedName>
        <fullName evidence="2">EF-hand domain-containing protein</fullName>
    </recommendedName>
</protein>
<evidence type="ECO:0000313" key="3">
    <source>
        <dbReference type="EMBL" id="MCL7039963.1"/>
    </source>
</evidence>
<dbReference type="PROSITE" id="PS00018">
    <property type="entry name" value="EF_HAND_1"/>
    <property type="match status" value="2"/>
</dbReference>
<dbReference type="InterPro" id="IPR018247">
    <property type="entry name" value="EF_Hand_1_Ca_BS"/>
</dbReference>
<proteinExistence type="predicted"/>
<dbReference type="SMART" id="SM00054">
    <property type="entry name" value="EFh"/>
    <property type="match status" value="2"/>
</dbReference>
<dbReference type="GO" id="GO:0005509">
    <property type="term" value="F:calcium ion binding"/>
    <property type="evidence" value="ECO:0007669"/>
    <property type="project" value="InterPro"/>
</dbReference>
<dbReference type="Pfam" id="PF13405">
    <property type="entry name" value="EF-hand_6"/>
    <property type="match status" value="1"/>
</dbReference>
<dbReference type="InterPro" id="IPR002048">
    <property type="entry name" value="EF_hand_dom"/>
</dbReference>
<dbReference type="Proteomes" id="UP001177140">
    <property type="component" value="Unassembled WGS sequence"/>
</dbReference>
<dbReference type="PANTHER" id="PTHR46824">
    <property type="entry name" value="CALCIUM-BINDING PROTEIN CML48-RELATED"/>
    <property type="match status" value="1"/>
</dbReference>
<keyword evidence="1" id="KW-0106">Calcium</keyword>
<evidence type="ECO:0000313" key="4">
    <source>
        <dbReference type="Proteomes" id="UP001177140"/>
    </source>
</evidence>
<accession>A0AA41VEY1</accession>
<gene>
    <name evidence="3" type="ORF">MKW94_005124</name>
</gene>
<dbReference type="Pfam" id="PF13202">
    <property type="entry name" value="EF-hand_5"/>
    <property type="match status" value="1"/>
</dbReference>
<name>A0AA41VEY1_PAPNU</name>
<feature type="domain" description="EF-hand" evidence="2">
    <location>
        <begin position="105"/>
        <end position="140"/>
    </location>
</feature>
<organism evidence="3 4">
    <name type="scientific">Papaver nudicaule</name>
    <name type="common">Iceland poppy</name>
    <dbReference type="NCBI Taxonomy" id="74823"/>
    <lineage>
        <taxon>Eukaryota</taxon>
        <taxon>Viridiplantae</taxon>
        <taxon>Streptophyta</taxon>
        <taxon>Embryophyta</taxon>
        <taxon>Tracheophyta</taxon>
        <taxon>Spermatophyta</taxon>
        <taxon>Magnoliopsida</taxon>
        <taxon>Ranunculales</taxon>
        <taxon>Papaveraceae</taxon>
        <taxon>Papaveroideae</taxon>
        <taxon>Papaver</taxon>
    </lineage>
</organism>
<dbReference type="CDD" id="cd16180">
    <property type="entry name" value="EFh_PEF_Group_I"/>
    <property type="match status" value="1"/>
</dbReference>
<dbReference type="Gene3D" id="1.10.238.10">
    <property type="entry name" value="EF-hand"/>
    <property type="match status" value="1"/>
</dbReference>
<dbReference type="InterPro" id="IPR044590">
    <property type="entry name" value="CML48/49/50"/>
</dbReference>
<sequence length="277" mass="31286">MAYARYSSQQQDVYYGAQPYGHEDYSDNYGTQHYSSSMQAYPQAPEHNYYSNIDQEYAKPAAKLQQVQFPSNGVSTNNGSPTKQQHAGVMSTFSSGMLPSAFPKGTNPAIVKCFQMVDSDRSGFIDDKELQRALSSVQQSFSLRTIHLLMHLHTQNPNSRKLGPKEFIAVYQCLQNWRETFQRFDTDRSGKIDSCELVRALGCLGLTVSPSVMSMLIAKYDKTGYKKKGLEYDSFIECCLTIKGLMDKFKEHDITCSGTATFTCEEFMMVVLPFLMI</sequence>